<protein>
    <submittedName>
        <fullName evidence="3">Phosphotransferase family enzyme</fullName>
    </submittedName>
</protein>
<dbReference type="RefSeq" id="WP_147139885.1">
    <property type="nucleotide sequence ID" value="NZ_BAABIJ010000002.1"/>
</dbReference>
<organism evidence="3 4">
    <name type="scientific">Stackebrandtia albiflava</name>
    <dbReference type="NCBI Taxonomy" id="406432"/>
    <lineage>
        <taxon>Bacteria</taxon>
        <taxon>Bacillati</taxon>
        <taxon>Actinomycetota</taxon>
        <taxon>Actinomycetes</taxon>
        <taxon>Glycomycetales</taxon>
        <taxon>Glycomycetaceae</taxon>
        <taxon>Stackebrandtia</taxon>
    </lineage>
</organism>
<evidence type="ECO:0000313" key="3">
    <source>
        <dbReference type="EMBL" id="TWJ12620.1"/>
    </source>
</evidence>
<dbReference type="OrthoDB" id="3806873at2"/>
<dbReference type="SUPFAM" id="SSF56112">
    <property type="entry name" value="Protein kinase-like (PK-like)"/>
    <property type="match status" value="1"/>
</dbReference>
<proteinExistence type="predicted"/>
<dbReference type="InterPro" id="IPR002575">
    <property type="entry name" value="Aminoglycoside_PTrfase"/>
</dbReference>
<keyword evidence="3" id="KW-0808">Transferase</keyword>
<feature type="domain" description="Aminoglycoside phosphotransferase" evidence="2">
    <location>
        <begin position="115"/>
        <end position="180"/>
    </location>
</feature>
<name>A0A562V415_9ACTN</name>
<evidence type="ECO:0000256" key="1">
    <source>
        <dbReference type="SAM" id="MobiDB-lite"/>
    </source>
</evidence>
<dbReference type="AlphaFoldDB" id="A0A562V415"/>
<comment type="caution">
    <text evidence="3">The sequence shown here is derived from an EMBL/GenBank/DDBJ whole genome shotgun (WGS) entry which is preliminary data.</text>
</comment>
<gene>
    <name evidence="3" type="ORF">LX16_3381</name>
</gene>
<sequence>MRDMDYTAPGEPAPGNGDHTDGELRLRFGGADAAADAAGHARLLRTLWPSVPVPRVRAVVADEVRCDPVEGRNGAVLCDGDTAAAVLAACGRTLAAVHRVDAEVALGGPARVGGVLVHGDFGPHRIWFASDSLTVTGVVGWGFAHLGRPLEDLAWCEWRVRTRHPDCLDALPHLYHGYGGAMPPWAARRAAMVAKCRWMWEKASRRRDGTAATWRRREAITAAWRS</sequence>
<dbReference type="Pfam" id="PF01636">
    <property type="entry name" value="APH"/>
    <property type="match status" value="1"/>
</dbReference>
<dbReference type="EMBL" id="VLLL01000006">
    <property type="protein sequence ID" value="TWJ12620.1"/>
    <property type="molecule type" value="Genomic_DNA"/>
</dbReference>
<feature type="region of interest" description="Disordered" evidence="1">
    <location>
        <begin position="1"/>
        <end position="22"/>
    </location>
</feature>
<dbReference type="GO" id="GO:0016740">
    <property type="term" value="F:transferase activity"/>
    <property type="evidence" value="ECO:0007669"/>
    <property type="project" value="UniProtKB-KW"/>
</dbReference>
<dbReference type="InterPro" id="IPR011009">
    <property type="entry name" value="Kinase-like_dom_sf"/>
</dbReference>
<reference evidence="3 4" key="1">
    <citation type="journal article" date="2013" name="Stand. Genomic Sci.">
        <title>Genomic Encyclopedia of Type Strains, Phase I: The one thousand microbial genomes (KMG-I) project.</title>
        <authorList>
            <person name="Kyrpides N.C."/>
            <person name="Woyke T."/>
            <person name="Eisen J.A."/>
            <person name="Garrity G."/>
            <person name="Lilburn T.G."/>
            <person name="Beck B.J."/>
            <person name="Whitman W.B."/>
            <person name="Hugenholtz P."/>
            <person name="Klenk H.P."/>
        </authorList>
    </citation>
    <scope>NUCLEOTIDE SEQUENCE [LARGE SCALE GENOMIC DNA]</scope>
    <source>
        <strain evidence="3 4">DSM 45044</strain>
    </source>
</reference>
<dbReference type="Proteomes" id="UP000321617">
    <property type="component" value="Unassembled WGS sequence"/>
</dbReference>
<keyword evidence="4" id="KW-1185">Reference proteome</keyword>
<dbReference type="Gene3D" id="3.90.1200.10">
    <property type="match status" value="1"/>
</dbReference>
<evidence type="ECO:0000259" key="2">
    <source>
        <dbReference type="Pfam" id="PF01636"/>
    </source>
</evidence>
<accession>A0A562V415</accession>
<evidence type="ECO:0000313" key="4">
    <source>
        <dbReference type="Proteomes" id="UP000321617"/>
    </source>
</evidence>